<keyword evidence="11 17" id="KW-0808">Transferase</keyword>
<evidence type="ECO:0000256" key="15">
    <source>
        <dbReference type="ARBA" id="ARBA00022842"/>
    </source>
</evidence>
<dbReference type="AlphaFoldDB" id="A0A2S7TZB6"/>
<dbReference type="InterPro" id="IPR008731">
    <property type="entry name" value="PTS_EIN"/>
</dbReference>
<dbReference type="InterPro" id="IPR000121">
    <property type="entry name" value="PEP_util_C"/>
</dbReference>
<keyword evidence="12 17" id="KW-0598">Phosphotransferase system</keyword>
<evidence type="ECO:0000256" key="6">
    <source>
        <dbReference type="ARBA" id="ARBA00012232"/>
    </source>
</evidence>
<comment type="similarity">
    <text evidence="5 17">Belongs to the PEP-utilizing enzyme family.</text>
</comment>
<evidence type="ECO:0000256" key="1">
    <source>
        <dbReference type="ARBA" id="ARBA00000683"/>
    </source>
</evidence>
<dbReference type="InterPro" id="IPR015813">
    <property type="entry name" value="Pyrv/PenolPyrv_kinase-like_dom"/>
</dbReference>
<keyword evidence="26" id="KW-1185">Reference proteome</keyword>
<dbReference type="InterPro" id="IPR040442">
    <property type="entry name" value="Pyrv_kinase-like_dom_sf"/>
</dbReference>
<evidence type="ECO:0000256" key="13">
    <source>
        <dbReference type="ARBA" id="ARBA00022723"/>
    </source>
</evidence>
<dbReference type="GO" id="GO:0016301">
    <property type="term" value="F:kinase activity"/>
    <property type="evidence" value="ECO:0007669"/>
    <property type="project" value="UniProtKB-KW"/>
</dbReference>
<keyword evidence="9 17" id="KW-0963">Cytoplasm</keyword>
<evidence type="ECO:0000256" key="9">
    <source>
        <dbReference type="ARBA" id="ARBA00022490"/>
    </source>
</evidence>
<evidence type="ECO:0000256" key="17">
    <source>
        <dbReference type="PIRNR" id="PIRNR000732"/>
    </source>
</evidence>
<evidence type="ECO:0000256" key="11">
    <source>
        <dbReference type="ARBA" id="ARBA00022679"/>
    </source>
</evidence>
<dbReference type="InterPro" id="IPR024692">
    <property type="entry name" value="PTS_EI"/>
</dbReference>
<dbReference type="EC" id="2.7.3.9" evidence="6 17"/>
<dbReference type="Gene3D" id="1.10.274.10">
    <property type="entry name" value="PtsI, HPr-binding domain"/>
    <property type="match status" value="1"/>
</dbReference>
<dbReference type="Proteomes" id="UP000239907">
    <property type="component" value="Unassembled WGS sequence"/>
</dbReference>
<dbReference type="PANTHER" id="PTHR46244:SF3">
    <property type="entry name" value="PHOSPHOENOLPYRUVATE-PROTEIN PHOSPHOTRANSFERASE"/>
    <property type="match status" value="1"/>
</dbReference>
<dbReference type="SUPFAM" id="SSF52009">
    <property type="entry name" value="Phosphohistidine domain"/>
    <property type="match status" value="1"/>
</dbReference>
<feature type="domain" description="PEP-utilising enzyme mobile" evidence="22">
    <location>
        <begin position="166"/>
        <end position="237"/>
    </location>
</feature>
<dbReference type="GO" id="GO:0046872">
    <property type="term" value="F:metal ion binding"/>
    <property type="evidence" value="ECO:0007669"/>
    <property type="project" value="UniProtKB-KW"/>
</dbReference>
<feature type="active site" description="Tele-phosphohistidine intermediate" evidence="18">
    <location>
        <position position="201"/>
    </location>
</feature>
<dbReference type="PRINTS" id="PR01736">
    <property type="entry name" value="PHPHTRNFRASE"/>
</dbReference>
<dbReference type="Gene3D" id="3.20.20.60">
    <property type="entry name" value="Phosphoenolpyruvate-binding domains"/>
    <property type="match status" value="1"/>
</dbReference>
<evidence type="ECO:0000256" key="2">
    <source>
        <dbReference type="ARBA" id="ARBA00001946"/>
    </source>
</evidence>
<evidence type="ECO:0000259" key="23">
    <source>
        <dbReference type="Pfam" id="PF02896"/>
    </source>
</evidence>
<dbReference type="InterPro" id="IPR036637">
    <property type="entry name" value="Phosphohistidine_dom_sf"/>
</dbReference>
<dbReference type="GO" id="GO:0008965">
    <property type="term" value="F:phosphoenolpyruvate-protein phosphotransferase activity"/>
    <property type="evidence" value="ECO:0007669"/>
    <property type="project" value="UniProtKB-EC"/>
</dbReference>
<dbReference type="Pfam" id="PF05524">
    <property type="entry name" value="PEP-utilisers_N"/>
    <property type="match status" value="1"/>
</dbReference>
<comment type="cofactor">
    <cofactor evidence="2 17 20">
        <name>Mg(2+)</name>
        <dbReference type="ChEBI" id="CHEBI:18420"/>
    </cofactor>
</comment>
<feature type="active site" description="Proton donor" evidence="18">
    <location>
        <position position="514"/>
    </location>
</feature>
<evidence type="ECO:0000256" key="20">
    <source>
        <dbReference type="PIRSR" id="PIRSR000732-3"/>
    </source>
</evidence>
<gene>
    <name evidence="25" type="ORF">BSZ32_02485</name>
</gene>
<evidence type="ECO:0000256" key="16">
    <source>
        <dbReference type="ARBA" id="ARBA00033235"/>
    </source>
</evidence>
<keyword evidence="25" id="KW-0670">Pyruvate</keyword>
<dbReference type="SUPFAM" id="SSF51621">
    <property type="entry name" value="Phosphoenolpyruvate/pyruvate domain"/>
    <property type="match status" value="1"/>
</dbReference>
<keyword evidence="15 17" id="KW-0460">Magnesium</keyword>
<name>A0A2S7TZB6_9BACT</name>
<comment type="caution">
    <text evidence="25">The sequence shown here is derived from an EMBL/GenBank/DDBJ whole genome shotgun (WGS) entry which is preliminary data.</text>
</comment>
<dbReference type="SUPFAM" id="SSF47831">
    <property type="entry name" value="Enzyme I of the PEP:sugar phosphotransferase system HPr-binding (sub)domain"/>
    <property type="match status" value="1"/>
</dbReference>
<accession>A0A2S7TZB6</accession>
<reference evidence="25 26" key="1">
    <citation type="submission" date="2016-12" db="EMBL/GenBank/DDBJ databases">
        <title>Study of bacterial adaptation to deep sea.</title>
        <authorList>
            <person name="Song J."/>
            <person name="Yoshizawa S."/>
            <person name="Kogure K."/>
        </authorList>
    </citation>
    <scope>NUCLEOTIDE SEQUENCE [LARGE SCALE GENOMIC DNA]</scope>
    <source>
        <strain evidence="25 26">SAORIC-165</strain>
    </source>
</reference>
<dbReference type="RefSeq" id="WP_105041960.1">
    <property type="nucleotide sequence ID" value="NZ_MQWA01000001.1"/>
</dbReference>
<evidence type="ECO:0000313" key="25">
    <source>
        <dbReference type="EMBL" id="PQJ27474.1"/>
    </source>
</evidence>
<feature type="binding site" evidence="19">
    <location>
        <position position="477"/>
    </location>
    <ligand>
        <name>phosphoenolpyruvate</name>
        <dbReference type="ChEBI" id="CHEBI:58702"/>
    </ligand>
</feature>
<comment type="subcellular location">
    <subcellularLocation>
        <location evidence="4 17">Cytoplasm</location>
    </subcellularLocation>
</comment>
<dbReference type="Pfam" id="PF00391">
    <property type="entry name" value="PEP-utilizers"/>
    <property type="match status" value="1"/>
</dbReference>
<evidence type="ECO:0000256" key="14">
    <source>
        <dbReference type="ARBA" id="ARBA00022777"/>
    </source>
</evidence>
<feature type="binding site" evidence="19">
    <location>
        <position position="308"/>
    </location>
    <ligand>
        <name>phosphoenolpyruvate</name>
        <dbReference type="ChEBI" id="CHEBI:58702"/>
    </ligand>
</feature>
<keyword evidence="10 17" id="KW-0762">Sugar transport</keyword>
<feature type="binding site" evidence="19">
    <location>
        <position position="344"/>
    </location>
    <ligand>
        <name>phosphoenolpyruvate</name>
        <dbReference type="ChEBI" id="CHEBI:58702"/>
    </ligand>
</feature>
<feature type="domain" description="Phosphotransferase system enzyme I N-terminal" evidence="24">
    <location>
        <begin position="13"/>
        <end position="136"/>
    </location>
</feature>
<evidence type="ECO:0000256" key="18">
    <source>
        <dbReference type="PIRSR" id="PIRSR000732-1"/>
    </source>
</evidence>
<comment type="catalytic activity">
    <reaction evidence="1 17">
        <text>L-histidyl-[protein] + phosphoenolpyruvate = N(pros)-phospho-L-histidyl-[protein] + pyruvate</text>
        <dbReference type="Rhea" id="RHEA:23880"/>
        <dbReference type="Rhea" id="RHEA-COMP:9745"/>
        <dbReference type="Rhea" id="RHEA-COMP:9746"/>
        <dbReference type="ChEBI" id="CHEBI:15361"/>
        <dbReference type="ChEBI" id="CHEBI:29979"/>
        <dbReference type="ChEBI" id="CHEBI:58702"/>
        <dbReference type="ChEBI" id="CHEBI:64837"/>
        <dbReference type="EC" id="2.7.3.9"/>
    </reaction>
</comment>
<dbReference type="PROSITE" id="PS00742">
    <property type="entry name" value="PEP_ENZYMES_2"/>
    <property type="match status" value="1"/>
</dbReference>
<dbReference type="InterPro" id="IPR008279">
    <property type="entry name" value="PEP-util_enz_mobile_dom"/>
</dbReference>
<keyword evidence="14 17" id="KW-0418">Kinase</keyword>
<evidence type="ECO:0000256" key="5">
    <source>
        <dbReference type="ARBA" id="ARBA00007837"/>
    </source>
</evidence>
<evidence type="ECO:0000259" key="24">
    <source>
        <dbReference type="Pfam" id="PF05524"/>
    </source>
</evidence>
<dbReference type="EMBL" id="MQWA01000001">
    <property type="protein sequence ID" value="PQJ27474.1"/>
    <property type="molecule type" value="Genomic_DNA"/>
</dbReference>
<comment type="function">
    <text evidence="3 17">General (non sugar-specific) component of the phosphoenolpyruvate-dependent sugar phosphotransferase system (sugar PTS). This major carbohydrate active-transport system catalyzes the phosphorylation of incoming sugar substrates concomitantly with their translocation across the cell membrane. Enzyme I transfers the phosphoryl group from phosphoenolpyruvate (PEP) to the phosphoryl carrier protein (HPr).</text>
</comment>
<evidence type="ECO:0000256" key="8">
    <source>
        <dbReference type="ARBA" id="ARBA00022448"/>
    </source>
</evidence>
<protein>
    <recommendedName>
        <fullName evidence="7 17">Phosphoenolpyruvate-protein phosphotransferase</fullName>
        <ecNumber evidence="6 17">2.7.3.9</ecNumber>
    </recommendedName>
    <alternativeName>
        <fullName evidence="16 17">Phosphotransferase system, enzyme I</fullName>
    </alternativeName>
</protein>
<dbReference type="NCBIfam" id="TIGR01417">
    <property type="entry name" value="PTS_I_fam"/>
    <property type="match status" value="1"/>
</dbReference>
<feature type="domain" description="PEP-utilising enzyme C-terminal" evidence="23">
    <location>
        <begin position="264"/>
        <end position="552"/>
    </location>
</feature>
<dbReference type="Gene3D" id="3.50.30.10">
    <property type="entry name" value="Phosphohistidine domain"/>
    <property type="match status" value="1"/>
</dbReference>
<dbReference type="GO" id="GO:0009401">
    <property type="term" value="P:phosphoenolpyruvate-dependent sugar phosphotransferase system"/>
    <property type="evidence" value="ECO:0007669"/>
    <property type="project" value="UniProtKB-KW"/>
</dbReference>
<evidence type="ECO:0000256" key="7">
    <source>
        <dbReference type="ARBA" id="ARBA00016544"/>
    </source>
</evidence>
<evidence type="ECO:0000256" key="3">
    <source>
        <dbReference type="ARBA" id="ARBA00002728"/>
    </source>
</evidence>
<dbReference type="InterPro" id="IPR050499">
    <property type="entry name" value="PEP-utilizing_PTS_enzyme"/>
</dbReference>
<evidence type="ECO:0000313" key="26">
    <source>
        <dbReference type="Proteomes" id="UP000239907"/>
    </source>
</evidence>
<evidence type="ECO:0000256" key="19">
    <source>
        <dbReference type="PIRSR" id="PIRSR000732-2"/>
    </source>
</evidence>
<feature type="binding site" evidence="20">
    <location>
        <position position="443"/>
    </location>
    <ligand>
        <name>Mg(2+)</name>
        <dbReference type="ChEBI" id="CHEBI:18420"/>
    </ligand>
</feature>
<dbReference type="PANTHER" id="PTHR46244">
    <property type="entry name" value="PHOSPHOENOLPYRUVATE-PROTEIN PHOSPHOTRANSFERASE"/>
    <property type="match status" value="1"/>
</dbReference>
<feature type="binding site" evidence="19">
    <location>
        <begin position="466"/>
        <end position="467"/>
    </location>
    <ligand>
        <name>phosphoenolpyruvate</name>
        <dbReference type="ChEBI" id="CHEBI:58702"/>
    </ligand>
</feature>
<evidence type="ECO:0000256" key="12">
    <source>
        <dbReference type="ARBA" id="ARBA00022683"/>
    </source>
</evidence>
<dbReference type="InterPro" id="IPR006318">
    <property type="entry name" value="PTS_EI-like"/>
</dbReference>
<dbReference type="OrthoDB" id="9765468at2"/>
<dbReference type="PIRSF" id="PIRSF000732">
    <property type="entry name" value="PTS_enzyme_I"/>
    <property type="match status" value="1"/>
</dbReference>
<dbReference type="Pfam" id="PF02896">
    <property type="entry name" value="PEP-utilizers_C"/>
    <property type="match status" value="1"/>
</dbReference>
<dbReference type="InterPro" id="IPR036618">
    <property type="entry name" value="PtsI_HPr-bd_sf"/>
</dbReference>
<organism evidence="25 26">
    <name type="scientific">Rubritalea profundi</name>
    <dbReference type="NCBI Taxonomy" id="1658618"/>
    <lineage>
        <taxon>Bacteria</taxon>
        <taxon>Pseudomonadati</taxon>
        <taxon>Verrucomicrobiota</taxon>
        <taxon>Verrucomicrobiia</taxon>
        <taxon>Verrucomicrobiales</taxon>
        <taxon>Rubritaleaceae</taxon>
        <taxon>Rubritalea</taxon>
    </lineage>
</organism>
<keyword evidence="13 17" id="KW-0479">Metal-binding</keyword>
<dbReference type="InterPro" id="IPR023151">
    <property type="entry name" value="PEP_util_CS"/>
</dbReference>
<proteinExistence type="inferred from homology"/>
<evidence type="ECO:0000259" key="22">
    <source>
        <dbReference type="Pfam" id="PF00391"/>
    </source>
</evidence>
<keyword evidence="8 17" id="KW-0813">Transport</keyword>
<feature type="binding site" evidence="20">
    <location>
        <position position="467"/>
    </location>
    <ligand>
        <name>Mg(2+)</name>
        <dbReference type="ChEBI" id="CHEBI:18420"/>
    </ligand>
</feature>
<evidence type="ECO:0000256" key="4">
    <source>
        <dbReference type="ARBA" id="ARBA00004496"/>
    </source>
</evidence>
<sequence>MPVIPSNKEVVIQGTAVSPGLAFAPAHVISRGLQAPDVYEITLKNVEKEIQRVHEALNNTKLEISKLQKHIEEITQDTEGQIFEAHLMLLSDRTMIKRVEETIRDRQQNAEFSFYAVLQNYSEAMRRVNDPYLAERAADIDDITQRVIRNFSADEASLPSDECPEHNHIIIAHDLSPSDTASMDRNRSIGFATEQGSINSHTAILARSLGIPAVVDLQGLIIEIQELSHTILDGYDGKLIINPKPSTIAYYQDIKRDKEARERQLDNLKDRQTETTDGREIILSANVEFKHEFPLVEASGAAGIGLFRTEFYLLGKGEIPSEDNQYHVYAEAASITQPHQAIIRTLDAGGDKLPAEPLPEPEPNPFLGWRGIRVSLTRIGMFKEQLRAILRASAHGRLGVMFPLVSGISELMKAKSILQECMDELDSEGTPYDPGIEVGMMIEVPSAAIMANEFAKEVDFFSIGTNDLIQYTVAVDRINKHVSKLYKPTNPAVIRLIKMTIEAANKHGIWTGVCGEMASDLELTPLLIGLGVDELSVGTHQLPRIKKAIRSLSHAECATIADEALRCRFSSDILALTKGLAQRSYGGILE</sequence>
<keyword evidence="21" id="KW-0175">Coiled coil</keyword>
<evidence type="ECO:0000256" key="21">
    <source>
        <dbReference type="SAM" id="Coils"/>
    </source>
</evidence>
<dbReference type="GO" id="GO:0005737">
    <property type="term" value="C:cytoplasm"/>
    <property type="evidence" value="ECO:0007669"/>
    <property type="project" value="UniProtKB-SubCell"/>
</dbReference>
<feature type="coiled-coil region" evidence="21">
    <location>
        <begin position="43"/>
        <end position="77"/>
    </location>
</feature>
<evidence type="ECO:0000256" key="10">
    <source>
        <dbReference type="ARBA" id="ARBA00022597"/>
    </source>
</evidence>